<dbReference type="GO" id="GO:0004519">
    <property type="term" value="F:endonuclease activity"/>
    <property type="evidence" value="ECO:0007669"/>
    <property type="project" value="UniProtKB-KW"/>
</dbReference>
<dbReference type="SMART" id="SM00507">
    <property type="entry name" value="HNHc"/>
    <property type="match status" value="1"/>
</dbReference>
<evidence type="ECO:0000259" key="1">
    <source>
        <dbReference type="SMART" id="SM00507"/>
    </source>
</evidence>
<dbReference type="PANTHER" id="PTHR33877:SF2">
    <property type="entry name" value="OS07G0170200 PROTEIN"/>
    <property type="match status" value="1"/>
</dbReference>
<organism evidence="2 3">
    <name type="scientific">Parachitinimonas caeni</name>
    <dbReference type="NCBI Taxonomy" id="3031301"/>
    <lineage>
        <taxon>Bacteria</taxon>
        <taxon>Pseudomonadati</taxon>
        <taxon>Pseudomonadota</taxon>
        <taxon>Betaproteobacteria</taxon>
        <taxon>Neisseriales</taxon>
        <taxon>Chitinibacteraceae</taxon>
        <taxon>Parachitinimonas</taxon>
    </lineage>
</organism>
<dbReference type="CDD" id="cd00085">
    <property type="entry name" value="HNHc"/>
    <property type="match status" value="1"/>
</dbReference>
<keyword evidence="2" id="KW-0378">Hydrolase</keyword>
<protein>
    <submittedName>
        <fullName evidence="2">HNH endonuclease</fullName>
    </submittedName>
</protein>
<accession>A0ABT7E624</accession>
<comment type="caution">
    <text evidence="2">The sequence shown here is derived from an EMBL/GenBank/DDBJ whole genome shotgun (WGS) entry which is preliminary data.</text>
</comment>
<dbReference type="Pfam" id="PF14279">
    <property type="entry name" value="HNH_5"/>
    <property type="match status" value="1"/>
</dbReference>
<proteinExistence type="predicted"/>
<dbReference type="InterPro" id="IPR052892">
    <property type="entry name" value="NA-targeting_endonuclease"/>
</dbReference>
<dbReference type="RefSeq" id="WP_284103230.1">
    <property type="nucleotide sequence ID" value="NZ_JARRAF010000065.1"/>
</dbReference>
<sequence>MTMQQVLTLDISGRPYAWLTPEEAVTQYAKGKVAWELGDDRLTFVGGTNYDGVRSRIAIAPIIATAGSDIMASQIWAPLTLSSHDNHLLFRRDHNQCAYCAEVFPQRLLTRDHVMPRSRGGLDSWTNCVTACRDCNQEKGSKLVETFRPLIYVPYTPCRFEHFLLSGRNVLADQQAYLMAKLPRHSRQRLS</sequence>
<dbReference type="PANTHER" id="PTHR33877">
    <property type="entry name" value="SLL1193 PROTEIN"/>
    <property type="match status" value="1"/>
</dbReference>
<dbReference type="EMBL" id="JARRAF010000065">
    <property type="protein sequence ID" value="MDK2126910.1"/>
    <property type="molecule type" value="Genomic_DNA"/>
</dbReference>
<gene>
    <name evidence="2" type="ORF">PZA18_22970</name>
</gene>
<name>A0ABT7E624_9NEIS</name>
<feature type="domain" description="HNH nuclease" evidence="1">
    <location>
        <begin position="84"/>
        <end position="137"/>
    </location>
</feature>
<evidence type="ECO:0000313" key="3">
    <source>
        <dbReference type="Proteomes" id="UP001172778"/>
    </source>
</evidence>
<dbReference type="Gene3D" id="1.10.30.50">
    <property type="match status" value="1"/>
</dbReference>
<evidence type="ECO:0000313" key="2">
    <source>
        <dbReference type="EMBL" id="MDK2126910.1"/>
    </source>
</evidence>
<keyword evidence="2" id="KW-0255">Endonuclease</keyword>
<dbReference type="Proteomes" id="UP001172778">
    <property type="component" value="Unassembled WGS sequence"/>
</dbReference>
<dbReference type="InterPro" id="IPR003615">
    <property type="entry name" value="HNH_nuc"/>
</dbReference>
<dbReference type="InterPro" id="IPR029471">
    <property type="entry name" value="HNH_5"/>
</dbReference>
<reference evidence="2" key="1">
    <citation type="submission" date="2023-03" db="EMBL/GenBank/DDBJ databases">
        <title>Chitinimonas shenzhenensis gen. nov., sp. nov., a novel member of family Burkholderiaceae isolated from activated sludge collected in Shen Zhen, China.</title>
        <authorList>
            <person name="Wang X."/>
        </authorList>
    </citation>
    <scope>NUCLEOTIDE SEQUENCE</scope>
    <source>
        <strain evidence="2">DQS-5</strain>
    </source>
</reference>
<keyword evidence="3" id="KW-1185">Reference proteome</keyword>
<keyword evidence="2" id="KW-0540">Nuclease</keyword>